<accession>A0A840P3R9</accession>
<evidence type="ECO:0000256" key="1">
    <source>
        <dbReference type="SAM" id="MobiDB-lite"/>
    </source>
</evidence>
<feature type="transmembrane region" description="Helical" evidence="2">
    <location>
        <begin position="12"/>
        <end position="32"/>
    </location>
</feature>
<organism evidence="4 5">
    <name type="scientific">Thermocatellispora tengchongensis</name>
    <dbReference type="NCBI Taxonomy" id="1073253"/>
    <lineage>
        <taxon>Bacteria</taxon>
        <taxon>Bacillati</taxon>
        <taxon>Actinomycetota</taxon>
        <taxon>Actinomycetes</taxon>
        <taxon>Streptosporangiales</taxon>
        <taxon>Streptosporangiaceae</taxon>
        <taxon>Thermocatellispora</taxon>
    </lineage>
</organism>
<dbReference type="RefSeq" id="WP_185050930.1">
    <property type="nucleotide sequence ID" value="NZ_BAABIX010000061.1"/>
</dbReference>
<dbReference type="InterPro" id="IPR046672">
    <property type="entry name" value="DUF6542"/>
</dbReference>
<keyword evidence="2" id="KW-0472">Membrane</keyword>
<protein>
    <recommendedName>
        <fullName evidence="3">DUF6542 domain-containing protein</fullName>
    </recommendedName>
</protein>
<reference evidence="4 5" key="1">
    <citation type="submission" date="2020-08" db="EMBL/GenBank/DDBJ databases">
        <title>Genomic Encyclopedia of Type Strains, Phase IV (KMG-IV): sequencing the most valuable type-strain genomes for metagenomic binning, comparative biology and taxonomic classification.</title>
        <authorList>
            <person name="Goeker M."/>
        </authorList>
    </citation>
    <scope>NUCLEOTIDE SEQUENCE [LARGE SCALE GENOMIC DNA]</scope>
    <source>
        <strain evidence="4 5">DSM 45615</strain>
    </source>
</reference>
<comment type="caution">
    <text evidence="4">The sequence shown here is derived from an EMBL/GenBank/DDBJ whole genome shotgun (WGS) entry which is preliminary data.</text>
</comment>
<keyword evidence="2" id="KW-0812">Transmembrane</keyword>
<gene>
    <name evidence="4" type="ORF">HNP84_003738</name>
</gene>
<feature type="transmembrane region" description="Helical" evidence="2">
    <location>
        <begin position="62"/>
        <end position="83"/>
    </location>
</feature>
<evidence type="ECO:0000313" key="4">
    <source>
        <dbReference type="EMBL" id="MBB5134012.1"/>
    </source>
</evidence>
<dbReference type="EMBL" id="JACHGN010000007">
    <property type="protein sequence ID" value="MBB5134012.1"/>
    <property type="molecule type" value="Genomic_DNA"/>
</dbReference>
<dbReference type="Pfam" id="PF20177">
    <property type="entry name" value="DUF6542"/>
    <property type="match status" value="1"/>
</dbReference>
<evidence type="ECO:0000256" key="2">
    <source>
        <dbReference type="SAM" id="Phobius"/>
    </source>
</evidence>
<evidence type="ECO:0000259" key="3">
    <source>
        <dbReference type="Pfam" id="PF20177"/>
    </source>
</evidence>
<feature type="transmembrane region" description="Helical" evidence="2">
    <location>
        <begin position="38"/>
        <end position="57"/>
    </location>
</feature>
<proteinExistence type="predicted"/>
<keyword evidence="5" id="KW-1185">Reference proteome</keyword>
<feature type="transmembrane region" description="Helical" evidence="2">
    <location>
        <begin position="95"/>
        <end position="122"/>
    </location>
</feature>
<dbReference type="AlphaFoldDB" id="A0A840P3R9"/>
<sequence>MSTRQASRAGVTLTARGAIAVILVATLVGYALDSLTGAGAAIGIVFIAGCVTAALLVNRRDLLSVVVTPPLLFFVGTLIAEAARALGAASPLQNLALGLFTAMSGGAPWLFAGTALVLVITWRRGLRGNVRALREELRGARGPAAGAPVPRPRAGDGAYAPEPEGYFEPRVYGTHRKAASE</sequence>
<dbReference type="Proteomes" id="UP000578449">
    <property type="component" value="Unassembled WGS sequence"/>
</dbReference>
<evidence type="ECO:0000313" key="5">
    <source>
        <dbReference type="Proteomes" id="UP000578449"/>
    </source>
</evidence>
<name>A0A840P3R9_9ACTN</name>
<feature type="domain" description="DUF6542" evidence="3">
    <location>
        <begin position="13"/>
        <end position="126"/>
    </location>
</feature>
<feature type="region of interest" description="Disordered" evidence="1">
    <location>
        <begin position="141"/>
        <end position="166"/>
    </location>
</feature>
<keyword evidence="2" id="KW-1133">Transmembrane helix</keyword>